<dbReference type="GO" id="GO:0005737">
    <property type="term" value="C:cytoplasm"/>
    <property type="evidence" value="ECO:0007669"/>
    <property type="project" value="TreeGrafter"/>
</dbReference>
<evidence type="ECO:0000256" key="5">
    <source>
        <dbReference type="ARBA" id="ARBA00022801"/>
    </source>
</evidence>
<sequence length="967" mass="108955">MGPCAFKNRSPPPSIPASEVYANHLPTEYMYGLCCNAAQRQPTRVHHVTARVYNLQEFTNVTARVYNLQEFTNVTARVYNLQEFTNVTARVYNLQEFTNDTTRVNNLHEFTNDTTRVNNLLWMMENSDRKLLANPARPIEYRLRLEPSFDDDTFNGSVNILIETFKRIEKIKLNSSKLHLESVCYSLAFLGKTEKIGEEDWSPAQYSCDPEEQTLTLQFPETIEAQTVFSIRIVFSGILEENLAGLYRSTYTDDEGVKHVLATTHLQPNYARQVFPCFDEPALKASFAVEAVVPADLDCVSNMPSETNVKLPSGKHLVTFARTPKMSTYLVALVIGKLESIGSRASWVPINLYTPVGLSSQGSFALDIAVKGLQFFEEAFGCEYPLPKLDLVAVPDLAAGAMENWGLVIYRTAELLLDPDDSSVSRKKRIAETTLHEISHSWFGNLVTMDFWDGLWLNEGFATWMSWFAVDKFFPQWHVWQDYVADTLQSAMELDALRTTHPVQVKINDVADVGQVFDHISYKKGSSVLRMISKELGEETFLEGVQHYLQRHSFANATTEDLWDALEHASGAQVRRSMSIWTKEVGFPVVEVTEHERDGKLALTLKQRRYLSNQDDAGDDLPFSYPLRIVVRTTSGLRSLNLESEQSTLTLDDPVFYKLNVDQNGFYRTAYPLDRLQKFGAASKEGLLSVEDRVGIVADTSALCASGHQCTTGLLDLLLGMKDEPDYVVWVQITRSLKNVRSAWIFQPPEVTTALKTLSTDILLPKLTELGWAIDSDDDEILQQFKPLLFDAAGLAGEPTVISAAQEMFGKYASGDKDALHPALRDCTYGLVLANGGDEEFDAVWNLYVKATSEDEKWYALGNLGCVSTPHLVQRLVDRLLAPEIKDQDTPDLLRLIVPLILGGFSTEEQLAEAEAFFSQQDTKTFNQVLEQELEKIRARISWTKRDSANVRTWLEDHGYLANRSDS</sequence>
<evidence type="ECO:0000256" key="10">
    <source>
        <dbReference type="PIRSR" id="PIRSR634016-4"/>
    </source>
</evidence>
<evidence type="ECO:0000259" key="14">
    <source>
        <dbReference type="Pfam" id="PF17900"/>
    </source>
</evidence>
<dbReference type="Gene3D" id="2.60.40.1910">
    <property type="match status" value="1"/>
</dbReference>
<dbReference type="Pfam" id="PF11838">
    <property type="entry name" value="ERAP1_C"/>
    <property type="match status" value="1"/>
</dbReference>
<dbReference type="InterPro" id="IPR027268">
    <property type="entry name" value="Peptidase_M4/M1_CTD_sf"/>
</dbReference>
<feature type="site" description="Transition state stabilizer" evidence="10">
    <location>
        <position position="522"/>
    </location>
</feature>
<keyword evidence="4 9" id="KW-0479">Metal-binding</keyword>
<dbReference type="PANTHER" id="PTHR11533">
    <property type="entry name" value="PROTEASE M1 ZINC METALLOPROTEASE"/>
    <property type="match status" value="1"/>
</dbReference>
<dbReference type="CDD" id="cd09601">
    <property type="entry name" value="M1_APN-Q_like"/>
    <property type="match status" value="1"/>
</dbReference>
<gene>
    <name evidence="15" type="ORF">E0L32_000421</name>
</gene>
<dbReference type="InterPro" id="IPR050344">
    <property type="entry name" value="Peptidase_M1_aminopeptidases"/>
</dbReference>
<reference evidence="15 16" key="1">
    <citation type="submission" date="2019-06" db="EMBL/GenBank/DDBJ databases">
        <title>Draft genome sequence of the filamentous fungus Phialemoniopsis curvata isolated from diesel fuel.</title>
        <authorList>
            <person name="Varaljay V.A."/>
            <person name="Lyon W.J."/>
            <person name="Crouch A.L."/>
            <person name="Drake C.E."/>
            <person name="Hollomon J.M."/>
            <person name="Nadeau L.J."/>
            <person name="Nunn H.S."/>
            <person name="Stevenson B.S."/>
            <person name="Bojanowski C.L."/>
            <person name="Crookes-Goodson W.J."/>
        </authorList>
    </citation>
    <scope>NUCLEOTIDE SEQUENCE [LARGE SCALE GENOMIC DNA]</scope>
    <source>
        <strain evidence="15 16">D216</strain>
    </source>
</reference>
<evidence type="ECO:0000256" key="3">
    <source>
        <dbReference type="ARBA" id="ARBA00022670"/>
    </source>
</evidence>
<dbReference type="GO" id="GO:0006508">
    <property type="term" value="P:proteolysis"/>
    <property type="evidence" value="ECO:0007669"/>
    <property type="project" value="UniProtKB-KW"/>
</dbReference>
<dbReference type="InParanoid" id="A0A507B2Q7"/>
<dbReference type="Gene3D" id="1.10.390.10">
    <property type="entry name" value="Neutral Protease Domain 2"/>
    <property type="match status" value="1"/>
</dbReference>
<keyword evidence="2 11" id="KW-0031">Aminopeptidase</keyword>
<keyword evidence="6 9" id="KW-0862">Zinc</keyword>
<evidence type="ECO:0000259" key="12">
    <source>
        <dbReference type="Pfam" id="PF01433"/>
    </source>
</evidence>
<feature type="binding site" evidence="9">
    <location>
        <position position="440"/>
    </location>
    <ligand>
        <name>Zn(2+)</name>
        <dbReference type="ChEBI" id="CHEBI:29105"/>
        <note>catalytic</note>
    </ligand>
</feature>
<dbReference type="GO" id="GO:0016020">
    <property type="term" value="C:membrane"/>
    <property type="evidence" value="ECO:0007669"/>
    <property type="project" value="TreeGrafter"/>
</dbReference>
<dbReference type="InterPro" id="IPR045357">
    <property type="entry name" value="Aminopeptidase_N-like_N"/>
</dbReference>
<dbReference type="Pfam" id="PF01433">
    <property type="entry name" value="Peptidase_M1"/>
    <property type="match status" value="1"/>
</dbReference>
<dbReference type="SUPFAM" id="SSF55486">
    <property type="entry name" value="Metalloproteases ('zincins'), catalytic domain"/>
    <property type="match status" value="1"/>
</dbReference>
<evidence type="ECO:0000256" key="2">
    <source>
        <dbReference type="ARBA" id="ARBA00022438"/>
    </source>
</evidence>
<evidence type="ECO:0000256" key="11">
    <source>
        <dbReference type="RuleBase" id="RU364040"/>
    </source>
</evidence>
<keyword evidence="16" id="KW-1185">Reference proteome</keyword>
<dbReference type="OrthoDB" id="10031169at2759"/>
<keyword evidence="3 11" id="KW-0645">Protease</keyword>
<accession>A0A507B2Q7</accession>
<dbReference type="GO" id="GO:0008270">
    <property type="term" value="F:zinc ion binding"/>
    <property type="evidence" value="ECO:0007669"/>
    <property type="project" value="UniProtKB-UniRule"/>
</dbReference>
<dbReference type="InterPro" id="IPR024571">
    <property type="entry name" value="ERAP1-like_C_dom"/>
</dbReference>
<dbReference type="EMBL" id="SKBQ01000002">
    <property type="protein sequence ID" value="TPX14027.1"/>
    <property type="molecule type" value="Genomic_DNA"/>
</dbReference>
<dbReference type="InterPro" id="IPR042097">
    <property type="entry name" value="Aminopeptidase_N-like_N_sf"/>
</dbReference>
<comment type="similarity">
    <text evidence="1 11">Belongs to the peptidase M1 family.</text>
</comment>
<dbReference type="GeneID" id="41967868"/>
<comment type="cofactor">
    <cofactor evidence="9 11">
        <name>Zn(2+)</name>
        <dbReference type="ChEBI" id="CHEBI:29105"/>
    </cofactor>
    <text evidence="9 11">Binds 1 zinc ion per subunit.</text>
</comment>
<dbReference type="GO" id="GO:0042277">
    <property type="term" value="F:peptide binding"/>
    <property type="evidence" value="ECO:0007669"/>
    <property type="project" value="TreeGrafter"/>
</dbReference>
<evidence type="ECO:0000256" key="9">
    <source>
        <dbReference type="PIRSR" id="PIRSR634016-3"/>
    </source>
</evidence>
<dbReference type="PRINTS" id="PR00756">
    <property type="entry name" value="ALADIPTASE"/>
</dbReference>
<feature type="domain" description="Aminopeptidase N-like N-terminal" evidence="14">
    <location>
        <begin position="138"/>
        <end position="330"/>
    </location>
</feature>
<evidence type="ECO:0000256" key="4">
    <source>
        <dbReference type="ARBA" id="ARBA00022723"/>
    </source>
</evidence>
<evidence type="ECO:0000313" key="15">
    <source>
        <dbReference type="EMBL" id="TPX14027.1"/>
    </source>
</evidence>
<proteinExistence type="inferred from homology"/>
<dbReference type="GO" id="GO:0043171">
    <property type="term" value="P:peptide catabolic process"/>
    <property type="evidence" value="ECO:0007669"/>
    <property type="project" value="TreeGrafter"/>
</dbReference>
<feature type="binding site" evidence="9">
    <location>
        <position position="459"/>
    </location>
    <ligand>
        <name>Zn(2+)</name>
        <dbReference type="ChEBI" id="CHEBI:29105"/>
        <note>catalytic</note>
    </ligand>
</feature>
<dbReference type="Gene3D" id="1.25.50.20">
    <property type="match status" value="1"/>
</dbReference>
<keyword evidence="7 11" id="KW-0482">Metalloprotease</keyword>
<dbReference type="SUPFAM" id="SSF63737">
    <property type="entry name" value="Leukotriene A4 hydrolase N-terminal domain"/>
    <property type="match status" value="1"/>
</dbReference>
<name>A0A507B2Q7_9PEZI</name>
<dbReference type="InterPro" id="IPR014782">
    <property type="entry name" value="Peptidase_M1_dom"/>
</dbReference>
<dbReference type="PANTHER" id="PTHR11533:SF174">
    <property type="entry name" value="PUROMYCIN-SENSITIVE AMINOPEPTIDASE-RELATED"/>
    <property type="match status" value="1"/>
</dbReference>
<dbReference type="InterPro" id="IPR001930">
    <property type="entry name" value="Peptidase_M1"/>
</dbReference>
<feature type="binding site" evidence="9">
    <location>
        <position position="436"/>
    </location>
    <ligand>
        <name>Zn(2+)</name>
        <dbReference type="ChEBI" id="CHEBI:29105"/>
        <note>catalytic</note>
    </ligand>
</feature>
<dbReference type="EC" id="3.4.11.-" evidence="11"/>
<evidence type="ECO:0000256" key="7">
    <source>
        <dbReference type="ARBA" id="ARBA00023049"/>
    </source>
</evidence>
<feature type="domain" description="ERAP1-like C-terminal" evidence="13">
    <location>
        <begin position="656"/>
        <end position="893"/>
    </location>
</feature>
<evidence type="ECO:0000256" key="1">
    <source>
        <dbReference type="ARBA" id="ARBA00010136"/>
    </source>
</evidence>
<feature type="active site" description="Proton acceptor" evidence="8">
    <location>
        <position position="437"/>
    </location>
</feature>
<organism evidence="15 16">
    <name type="scientific">Thyridium curvatum</name>
    <dbReference type="NCBI Taxonomy" id="1093900"/>
    <lineage>
        <taxon>Eukaryota</taxon>
        <taxon>Fungi</taxon>
        <taxon>Dikarya</taxon>
        <taxon>Ascomycota</taxon>
        <taxon>Pezizomycotina</taxon>
        <taxon>Sordariomycetes</taxon>
        <taxon>Sordariomycetidae</taxon>
        <taxon>Thyridiales</taxon>
        <taxon>Thyridiaceae</taxon>
        <taxon>Thyridium</taxon>
    </lineage>
</organism>
<evidence type="ECO:0000259" key="13">
    <source>
        <dbReference type="Pfam" id="PF11838"/>
    </source>
</evidence>
<keyword evidence="5 11" id="KW-0378">Hydrolase</keyword>
<evidence type="ECO:0000256" key="6">
    <source>
        <dbReference type="ARBA" id="ARBA00022833"/>
    </source>
</evidence>
<dbReference type="Gene3D" id="2.60.40.1730">
    <property type="entry name" value="tricorn interacting facor f3 domain"/>
    <property type="match status" value="1"/>
</dbReference>
<comment type="caution">
    <text evidence="15">The sequence shown here is derived from an EMBL/GenBank/DDBJ whole genome shotgun (WGS) entry which is preliminary data.</text>
</comment>
<evidence type="ECO:0000256" key="8">
    <source>
        <dbReference type="PIRSR" id="PIRSR634016-1"/>
    </source>
</evidence>
<dbReference type="Proteomes" id="UP000319257">
    <property type="component" value="Unassembled WGS sequence"/>
</dbReference>
<feature type="domain" description="Peptidase M1 membrane alanine aminopeptidase" evidence="12">
    <location>
        <begin position="364"/>
        <end position="581"/>
    </location>
</feature>
<protein>
    <recommendedName>
        <fullName evidence="11">Aminopeptidase</fullName>
        <ecNumber evidence="11">3.4.11.-</ecNumber>
    </recommendedName>
</protein>
<dbReference type="InterPro" id="IPR034016">
    <property type="entry name" value="M1_APN-typ"/>
</dbReference>
<dbReference type="STRING" id="1093900.A0A507B2Q7"/>
<evidence type="ECO:0000313" key="16">
    <source>
        <dbReference type="Proteomes" id="UP000319257"/>
    </source>
</evidence>
<dbReference type="AlphaFoldDB" id="A0A507B2Q7"/>
<dbReference type="FunFam" id="1.10.390.10:FF:000001">
    <property type="entry name" value="Aminopeptidase"/>
    <property type="match status" value="1"/>
</dbReference>
<dbReference type="GO" id="GO:0070006">
    <property type="term" value="F:metalloaminopeptidase activity"/>
    <property type="evidence" value="ECO:0007669"/>
    <property type="project" value="TreeGrafter"/>
</dbReference>
<dbReference type="Pfam" id="PF17900">
    <property type="entry name" value="Peptidase_M1_N"/>
    <property type="match status" value="1"/>
</dbReference>
<dbReference type="RefSeq" id="XP_030995738.1">
    <property type="nucleotide sequence ID" value="XM_031138603.1"/>
</dbReference>